<evidence type="ECO:0000256" key="1">
    <source>
        <dbReference type="ARBA" id="ARBA00023172"/>
    </source>
</evidence>
<accession>A0A9R1CVR5</accession>
<comment type="caution">
    <text evidence="4">The sequence shown here is derived from an EMBL/GenBank/DDBJ whole genome shotgun (WGS) entry which is preliminary data.</text>
</comment>
<organism evidence="4 5">
    <name type="scientific">Natronomonas aquatica</name>
    <dbReference type="NCBI Taxonomy" id="2841590"/>
    <lineage>
        <taxon>Archaea</taxon>
        <taxon>Methanobacteriati</taxon>
        <taxon>Methanobacteriota</taxon>
        <taxon>Stenosarchaea group</taxon>
        <taxon>Halobacteria</taxon>
        <taxon>Halobacteriales</taxon>
        <taxon>Natronomonadaceae</taxon>
        <taxon>Natronomonas</taxon>
    </lineage>
</organism>
<feature type="domain" description="Tyr recombinase" evidence="3">
    <location>
        <begin position="16"/>
        <end position="229"/>
    </location>
</feature>
<reference evidence="4" key="1">
    <citation type="journal article" date="2023" name="Front. Microbiol.">
        <title>Genomic-based phylogenetic and metabolic analyses of the genus Natronomonas, and description of Natronomonas aquatica sp. nov.</title>
        <authorList>
            <person name="Garcia-Roldan A."/>
            <person name="Duran-Viseras A."/>
            <person name="de la Haba R.R."/>
            <person name="Corral P."/>
            <person name="Sanchez-Porro C."/>
            <person name="Ventosa A."/>
        </authorList>
    </citation>
    <scope>NUCLEOTIDE SEQUENCE</scope>
    <source>
        <strain evidence="4">F2-12</strain>
    </source>
</reference>
<dbReference type="InterPro" id="IPR002104">
    <property type="entry name" value="Integrase_catalytic"/>
</dbReference>
<dbReference type="GO" id="GO:0006310">
    <property type="term" value="P:DNA recombination"/>
    <property type="evidence" value="ECO:0007669"/>
    <property type="project" value="UniProtKB-KW"/>
</dbReference>
<dbReference type="RefSeq" id="WP_256030998.1">
    <property type="nucleotide sequence ID" value="NZ_JAHLKM010000039.1"/>
</dbReference>
<dbReference type="PROSITE" id="PS51898">
    <property type="entry name" value="TYR_RECOMBINASE"/>
    <property type="match status" value="1"/>
</dbReference>
<dbReference type="Gene3D" id="1.10.443.10">
    <property type="entry name" value="Intergrase catalytic core"/>
    <property type="match status" value="1"/>
</dbReference>
<evidence type="ECO:0000313" key="4">
    <source>
        <dbReference type="EMBL" id="MCQ4334832.1"/>
    </source>
</evidence>
<dbReference type="InterPro" id="IPR013762">
    <property type="entry name" value="Integrase-like_cat_sf"/>
</dbReference>
<keyword evidence="5" id="KW-1185">Reference proteome</keyword>
<evidence type="ECO:0000259" key="3">
    <source>
        <dbReference type="PROSITE" id="PS51898"/>
    </source>
</evidence>
<keyword evidence="1" id="KW-0233">DNA recombination</keyword>
<evidence type="ECO:0000256" key="2">
    <source>
        <dbReference type="SAM" id="MobiDB-lite"/>
    </source>
</evidence>
<dbReference type="GO" id="GO:0015074">
    <property type="term" value="P:DNA integration"/>
    <property type="evidence" value="ECO:0007669"/>
    <property type="project" value="InterPro"/>
</dbReference>
<dbReference type="Pfam" id="PF00589">
    <property type="entry name" value="Phage_integrase"/>
    <property type="match status" value="1"/>
</dbReference>
<proteinExistence type="predicted"/>
<dbReference type="SUPFAM" id="SSF56349">
    <property type="entry name" value="DNA breaking-rejoining enzymes"/>
    <property type="match status" value="1"/>
</dbReference>
<dbReference type="EMBL" id="JAHLKM010000039">
    <property type="protein sequence ID" value="MCQ4334832.1"/>
    <property type="molecule type" value="Genomic_DNA"/>
</dbReference>
<dbReference type="Proteomes" id="UP001139494">
    <property type="component" value="Unassembled WGS sequence"/>
</dbReference>
<protein>
    <submittedName>
        <fullName evidence="4">Site-specific integrase</fullName>
    </submittedName>
</protein>
<sequence length="232" mass="25757">MPGMTYNPLGLSGERDRTGTFRPSPTSQYIRFRETAKDGDVLDELIGLTLTSTGIRAAAMAHMKPSWWSSEPGERPHLEIPYGEVCTLGSGNGSGGDTSREGVPCFHCRNRANKRWAPDGADFTPKSEAGVRPIPVRDEDTIHILDSYFDLYENVASQGTITNRVKSIGERAGFERRVVAHDLRDTYGTLLAKKDFGPHKIKALMGHANLEEAIKYIKLAGEDVQDEYDDKW</sequence>
<dbReference type="InterPro" id="IPR011010">
    <property type="entry name" value="DNA_brk_join_enz"/>
</dbReference>
<name>A0A9R1CVR5_9EURY</name>
<feature type="region of interest" description="Disordered" evidence="2">
    <location>
        <begin position="1"/>
        <end position="25"/>
    </location>
</feature>
<dbReference type="CDD" id="cd00397">
    <property type="entry name" value="DNA_BRE_C"/>
    <property type="match status" value="1"/>
</dbReference>
<dbReference type="AlphaFoldDB" id="A0A9R1CVR5"/>
<dbReference type="GO" id="GO:0003677">
    <property type="term" value="F:DNA binding"/>
    <property type="evidence" value="ECO:0007669"/>
    <property type="project" value="InterPro"/>
</dbReference>
<gene>
    <name evidence="4" type="ORF">KM295_15360</name>
</gene>
<evidence type="ECO:0000313" key="5">
    <source>
        <dbReference type="Proteomes" id="UP001139494"/>
    </source>
</evidence>